<keyword evidence="1" id="KW-0812">Transmembrane</keyword>
<organism evidence="2 3">
    <name type="scientific">Streptomyces hebeiensis</name>
    <dbReference type="NCBI Taxonomy" id="229486"/>
    <lineage>
        <taxon>Bacteria</taxon>
        <taxon>Bacillati</taxon>
        <taxon>Actinomycetota</taxon>
        <taxon>Actinomycetes</taxon>
        <taxon>Kitasatosporales</taxon>
        <taxon>Streptomycetaceae</taxon>
        <taxon>Streptomyces</taxon>
    </lineage>
</organism>
<dbReference type="Proteomes" id="UP001501371">
    <property type="component" value="Unassembled WGS sequence"/>
</dbReference>
<keyword evidence="3" id="KW-1185">Reference proteome</keyword>
<comment type="caution">
    <text evidence="2">The sequence shown here is derived from an EMBL/GenBank/DDBJ whole genome shotgun (WGS) entry which is preliminary data.</text>
</comment>
<evidence type="ECO:0000313" key="2">
    <source>
        <dbReference type="EMBL" id="GAA1187075.1"/>
    </source>
</evidence>
<keyword evidence="1" id="KW-0472">Membrane</keyword>
<sequence>MQARTPARSHPAALPWWSFALPALAFVALLTLMTATGGPGGPTDDDPAVGRVLERIQLTLAG</sequence>
<protein>
    <submittedName>
        <fullName evidence="2">Uncharacterized protein</fullName>
    </submittedName>
</protein>
<evidence type="ECO:0000313" key="3">
    <source>
        <dbReference type="Proteomes" id="UP001501371"/>
    </source>
</evidence>
<reference evidence="3" key="1">
    <citation type="journal article" date="2019" name="Int. J. Syst. Evol. Microbiol.">
        <title>The Global Catalogue of Microorganisms (GCM) 10K type strain sequencing project: providing services to taxonomists for standard genome sequencing and annotation.</title>
        <authorList>
            <consortium name="The Broad Institute Genomics Platform"/>
            <consortium name="The Broad Institute Genome Sequencing Center for Infectious Disease"/>
            <person name="Wu L."/>
            <person name="Ma J."/>
        </authorList>
    </citation>
    <scope>NUCLEOTIDE SEQUENCE [LARGE SCALE GENOMIC DNA]</scope>
    <source>
        <strain evidence="3">JCM 12696</strain>
    </source>
</reference>
<gene>
    <name evidence="2" type="ORF">GCM10009654_50810</name>
</gene>
<accession>A0ABP4FN69</accession>
<evidence type="ECO:0000256" key="1">
    <source>
        <dbReference type="SAM" id="Phobius"/>
    </source>
</evidence>
<name>A0ABP4FN69_9ACTN</name>
<dbReference type="RefSeq" id="WP_344281134.1">
    <property type="nucleotide sequence ID" value="NZ_BAAAKV010000052.1"/>
</dbReference>
<proteinExistence type="predicted"/>
<keyword evidence="1" id="KW-1133">Transmembrane helix</keyword>
<dbReference type="EMBL" id="BAAAKV010000052">
    <property type="protein sequence ID" value="GAA1187075.1"/>
    <property type="molecule type" value="Genomic_DNA"/>
</dbReference>
<feature type="transmembrane region" description="Helical" evidence="1">
    <location>
        <begin position="12"/>
        <end position="33"/>
    </location>
</feature>